<dbReference type="RefSeq" id="WP_128221748.1">
    <property type="nucleotide sequence ID" value="NZ_CP034929.1"/>
</dbReference>
<protein>
    <submittedName>
        <fullName evidence="1">Helix-turn-helix transcriptional regulator</fullName>
    </submittedName>
</protein>
<dbReference type="EMBL" id="JBHSQI010000005">
    <property type="protein sequence ID" value="MFC6154044.1"/>
    <property type="molecule type" value="Genomic_DNA"/>
</dbReference>
<sequence length="62" mass="6892">MPENLAGAAEIAELLNVSRQRVHQLTEGDDFPDPVAVLKAGKIWERADVVAWAREHGRTINE</sequence>
<gene>
    <name evidence="1" type="ORF">ACFPWU_10275</name>
</gene>
<dbReference type="Proteomes" id="UP001596098">
    <property type="component" value="Unassembled WGS sequence"/>
</dbReference>
<evidence type="ECO:0000313" key="2">
    <source>
        <dbReference type="Proteomes" id="UP001596098"/>
    </source>
</evidence>
<organism evidence="1 2">
    <name type="scientific">Nocardioides yefusunii</name>
    <dbReference type="NCBI Taxonomy" id="2500546"/>
    <lineage>
        <taxon>Bacteria</taxon>
        <taxon>Bacillati</taxon>
        <taxon>Actinomycetota</taxon>
        <taxon>Actinomycetes</taxon>
        <taxon>Propionibacteriales</taxon>
        <taxon>Nocardioidaceae</taxon>
        <taxon>Nocardioides</taxon>
    </lineage>
</organism>
<proteinExistence type="predicted"/>
<name>A0ABW1QZV4_9ACTN</name>
<comment type="caution">
    <text evidence="1">The sequence shown here is derived from an EMBL/GenBank/DDBJ whole genome shotgun (WGS) entry which is preliminary data.</text>
</comment>
<evidence type="ECO:0000313" key="1">
    <source>
        <dbReference type="EMBL" id="MFC6154044.1"/>
    </source>
</evidence>
<accession>A0ABW1QZV4</accession>
<keyword evidence="2" id="KW-1185">Reference proteome</keyword>
<reference evidence="2" key="1">
    <citation type="journal article" date="2019" name="Int. J. Syst. Evol. Microbiol.">
        <title>The Global Catalogue of Microorganisms (GCM) 10K type strain sequencing project: providing services to taxonomists for standard genome sequencing and annotation.</title>
        <authorList>
            <consortium name="The Broad Institute Genomics Platform"/>
            <consortium name="The Broad Institute Genome Sequencing Center for Infectious Disease"/>
            <person name="Wu L."/>
            <person name="Ma J."/>
        </authorList>
    </citation>
    <scope>NUCLEOTIDE SEQUENCE [LARGE SCALE GENOMIC DNA]</scope>
    <source>
        <strain evidence="2">DFY28</strain>
    </source>
</reference>